<proteinExistence type="predicted"/>
<reference evidence="2" key="1">
    <citation type="submission" date="2019-08" db="EMBL/GenBank/DDBJ databases">
        <authorList>
            <person name="Kucharzyk K."/>
            <person name="Murdoch R.W."/>
            <person name="Higgins S."/>
            <person name="Loffler F."/>
        </authorList>
    </citation>
    <scope>NUCLEOTIDE SEQUENCE</scope>
</reference>
<dbReference type="AlphaFoldDB" id="A0A644VSH0"/>
<feature type="region of interest" description="Disordered" evidence="1">
    <location>
        <begin position="214"/>
        <end position="246"/>
    </location>
</feature>
<evidence type="ECO:0000313" key="2">
    <source>
        <dbReference type="EMBL" id="MPL94355.1"/>
    </source>
</evidence>
<protein>
    <submittedName>
        <fullName evidence="2">Uncharacterized protein</fullName>
    </submittedName>
</protein>
<accession>A0A644VSH0</accession>
<feature type="region of interest" description="Disordered" evidence="1">
    <location>
        <begin position="61"/>
        <end position="80"/>
    </location>
</feature>
<gene>
    <name evidence="2" type="ORF">SDC9_40508</name>
</gene>
<feature type="compositionally biased region" description="Basic and acidic residues" evidence="1">
    <location>
        <begin position="67"/>
        <end position="79"/>
    </location>
</feature>
<name>A0A644VSH0_9ZZZZ</name>
<organism evidence="2">
    <name type="scientific">bioreactor metagenome</name>
    <dbReference type="NCBI Taxonomy" id="1076179"/>
    <lineage>
        <taxon>unclassified sequences</taxon>
        <taxon>metagenomes</taxon>
        <taxon>ecological metagenomes</taxon>
    </lineage>
</organism>
<evidence type="ECO:0000256" key="1">
    <source>
        <dbReference type="SAM" id="MobiDB-lite"/>
    </source>
</evidence>
<sequence length="506" mass="53954">MRGVKRKNHQGHAGMKHDFRGLRVDVNVELGGGGGVAHLEIGAAHQHDLGDPRGDVGRLLQRRRDVRQRPERAQRDRARGLAPQRLDQEIDGMARLQRHPRLGQRDAVEPGLAMHIFGGDERAHQRPVAAGKDLDVGPPGQLAHHPRVLRGQRQRHVAGNAGDAQHLELGACQRQQDGNGVVLAGVGVDDDLAGHGGLLRRAECRRACPKSIARRRARAQSSPYSMVNDESPGAGFRPGPRKTAGRQMRTNDHQVFLSMPGTGALGAIVARSLAAGQAALGATGLGKAVLGPVASGGVHVDETICGRAAAGMEGFFPLAEARAFAFSRKIRGPVGRLVLPMMPLDALYPRLWRAQAARRAMPAFDALAPHLLAEPRGWFDLVSELIATLAPRETILLVDPTPAEALAALVPEAGLAAPAAAEPELPDTALAMLQRLHRSGITLPARQLSRLAAFHLRQPQPAPIAAFSELDAARLRRQFAADLDQLTGLPCVRVGAAPLPIAIAAE</sequence>
<dbReference type="EMBL" id="VSSQ01000425">
    <property type="protein sequence ID" value="MPL94355.1"/>
    <property type="molecule type" value="Genomic_DNA"/>
</dbReference>
<comment type="caution">
    <text evidence="2">The sequence shown here is derived from an EMBL/GenBank/DDBJ whole genome shotgun (WGS) entry which is preliminary data.</text>
</comment>